<proteinExistence type="predicted"/>
<accession>A0A1V0SE40</accession>
<sequence>MTRVGRNEKCPCSSNKKYKICCLENDVKKKLEEHEMLQNGQQESTDDTTICMEYLTEEYPDHKVINISNFLTPETYKKFQIAHYTNKTLMVAQKNESNQEVFATRGDSNCDIMVMYRGSYRSFKLDDLVQVSESIDKMIQTRLAGEEDRKN</sequence>
<evidence type="ECO:0000313" key="1">
    <source>
        <dbReference type="EMBL" id="ARF09976.1"/>
    </source>
</evidence>
<dbReference type="SUPFAM" id="SSF103642">
    <property type="entry name" value="Sec-C motif"/>
    <property type="match status" value="1"/>
</dbReference>
<dbReference type="Pfam" id="PF02810">
    <property type="entry name" value="SEC-C"/>
    <property type="match status" value="1"/>
</dbReference>
<protein>
    <submittedName>
        <fullName evidence="1">SEC-C motif protein</fullName>
    </submittedName>
</protein>
<name>A0A1V0SE40_9VIRU</name>
<organism evidence="1">
    <name type="scientific">Indivirus ILV1</name>
    <dbReference type="NCBI Taxonomy" id="1977633"/>
    <lineage>
        <taxon>Viruses</taxon>
        <taxon>Varidnaviria</taxon>
        <taxon>Bamfordvirae</taxon>
        <taxon>Nucleocytoviricota</taxon>
        <taxon>Megaviricetes</taxon>
        <taxon>Imitervirales</taxon>
        <taxon>Mimiviridae</taxon>
        <taxon>Klosneuvirinae</taxon>
        <taxon>Indivirus</taxon>
    </lineage>
</organism>
<gene>
    <name evidence="1" type="ORF">Indivirus_6_42</name>
</gene>
<reference evidence="1" key="1">
    <citation type="journal article" date="2017" name="Science">
        <title>Giant viruses with an expanded complement of translation system components.</title>
        <authorList>
            <person name="Schulz F."/>
            <person name="Yutin N."/>
            <person name="Ivanova N.N."/>
            <person name="Ortega D.R."/>
            <person name="Lee T.K."/>
            <person name="Vierheilig J."/>
            <person name="Daims H."/>
            <person name="Horn M."/>
            <person name="Wagner M."/>
            <person name="Jensen G.J."/>
            <person name="Kyrpides N.C."/>
            <person name="Koonin E.V."/>
            <person name="Woyke T."/>
        </authorList>
    </citation>
    <scope>NUCLEOTIDE SEQUENCE</scope>
    <source>
        <strain evidence="1">ILV1</strain>
    </source>
</reference>
<dbReference type="Gene3D" id="3.10.450.50">
    <property type="match status" value="1"/>
</dbReference>
<dbReference type="EMBL" id="KY684090">
    <property type="protein sequence ID" value="ARF09976.1"/>
    <property type="molecule type" value="Genomic_DNA"/>
</dbReference>
<dbReference type="InterPro" id="IPR004027">
    <property type="entry name" value="SEC_C_motif"/>
</dbReference>